<name>A0A1W2TFU1_ROSNE</name>
<keyword evidence="7" id="KW-1185">Reference proteome</keyword>
<feature type="domain" description="ZZ-type" evidence="5">
    <location>
        <begin position="310"/>
        <end position="367"/>
    </location>
</feature>
<dbReference type="Pfam" id="PF00569">
    <property type="entry name" value="ZZ"/>
    <property type="match status" value="1"/>
</dbReference>
<organism evidence="6">
    <name type="scientific">Rosellinia necatrix</name>
    <name type="common">White root-rot fungus</name>
    <dbReference type="NCBI Taxonomy" id="77044"/>
    <lineage>
        <taxon>Eukaryota</taxon>
        <taxon>Fungi</taxon>
        <taxon>Dikarya</taxon>
        <taxon>Ascomycota</taxon>
        <taxon>Pezizomycotina</taxon>
        <taxon>Sordariomycetes</taxon>
        <taxon>Xylariomycetidae</taxon>
        <taxon>Xylariales</taxon>
        <taxon>Xylariaceae</taxon>
        <taxon>Rosellinia</taxon>
    </lineage>
</organism>
<dbReference type="AlphaFoldDB" id="A0A1W2TFU1"/>
<dbReference type="PROSITE" id="PS50135">
    <property type="entry name" value="ZF_ZZ_2"/>
    <property type="match status" value="1"/>
</dbReference>
<dbReference type="OMA" id="YWHCCGC"/>
<keyword evidence="2 4" id="KW-0863">Zinc-finger</keyword>
<dbReference type="EMBL" id="DF977469">
    <property type="protein sequence ID" value="GAP86950.2"/>
    <property type="molecule type" value="Genomic_DNA"/>
</dbReference>
<proteinExistence type="predicted"/>
<reference evidence="6" key="1">
    <citation type="submission" date="2016-03" db="EMBL/GenBank/DDBJ databases">
        <title>Draft genome sequence of Rosellinia necatrix.</title>
        <authorList>
            <person name="Kanematsu S."/>
        </authorList>
    </citation>
    <scope>NUCLEOTIDE SEQUENCE [LARGE SCALE GENOMIC DNA]</scope>
    <source>
        <strain evidence="6">W97</strain>
    </source>
</reference>
<dbReference type="InterPro" id="IPR000433">
    <property type="entry name" value="Znf_ZZ"/>
</dbReference>
<evidence type="ECO:0000256" key="4">
    <source>
        <dbReference type="PROSITE-ProRule" id="PRU00228"/>
    </source>
</evidence>
<sequence>MPIQETLEFSSDKYRQVVAKASTEWLRQQEVIATRKRILSGFGVAVGVHGAAATGGVSFVFAGYKTRSLYVAVKKLHIIQEELRRRNVELHKFSKTKDLLGPVAVGSIGFVVGAEITDLIDGATNIEQMGAGLPDGASPSTGLLDDPGEALRGVGGAIEQVVGSITGDASAPAVVSATDAIAYHAGMVQVQTIAQEMTQTAAEKLFFSPGKPSPECSRSLGVSWLNCDTCAVKIKQGTYWHCCGCNNDNYDICQRCYDNNVRCKNKKHVMKKLQTPIGPEFIDRISATPGYSLWKPRNGISISRRELSQLFLFQCDFCRTKVRQGRVFHCFECGEFDLCDECYLLGKRCGGGHTLVSELCAIDSSDCPGYIRDCTARRNLISQTAAPAKIKLDPITTAFAKLATAAERVANNLVNTFYSFTSCLGVIMERGFRMVVGGRRQPASKRTLIVIDVARALPRAPFFIVANAR</sequence>
<evidence type="ECO:0000256" key="2">
    <source>
        <dbReference type="ARBA" id="ARBA00022771"/>
    </source>
</evidence>
<dbReference type="PROSITE" id="PS01357">
    <property type="entry name" value="ZF_ZZ_1"/>
    <property type="match status" value="1"/>
</dbReference>
<gene>
    <name evidence="6" type="ORF">SAMD00023353_2401020</name>
</gene>
<evidence type="ECO:0000259" key="5">
    <source>
        <dbReference type="PROSITE" id="PS50135"/>
    </source>
</evidence>
<dbReference type="SUPFAM" id="SSF57850">
    <property type="entry name" value="RING/U-box"/>
    <property type="match status" value="2"/>
</dbReference>
<dbReference type="OrthoDB" id="2898509at2759"/>
<dbReference type="SMART" id="SM00291">
    <property type="entry name" value="ZnF_ZZ"/>
    <property type="match status" value="2"/>
</dbReference>
<evidence type="ECO:0000256" key="1">
    <source>
        <dbReference type="ARBA" id="ARBA00022723"/>
    </source>
</evidence>
<evidence type="ECO:0000256" key="3">
    <source>
        <dbReference type="ARBA" id="ARBA00022833"/>
    </source>
</evidence>
<dbReference type="InterPro" id="IPR043145">
    <property type="entry name" value="Znf_ZZ_sf"/>
</dbReference>
<accession>A0A1W2TFU1</accession>
<keyword evidence="1" id="KW-0479">Metal-binding</keyword>
<dbReference type="Gene3D" id="3.30.60.90">
    <property type="match status" value="2"/>
</dbReference>
<keyword evidence="3" id="KW-0862">Zinc</keyword>
<evidence type="ECO:0000313" key="6">
    <source>
        <dbReference type="EMBL" id="GAP86950.2"/>
    </source>
</evidence>
<evidence type="ECO:0000313" key="7">
    <source>
        <dbReference type="Proteomes" id="UP000054516"/>
    </source>
</evidence>
<protein>
    <submittedName>
        <fullName evidence="6">Putative ZZ type zinc finger domain-containing protein</fullName>
    </submittedName>
</protein>
<dbReference type="GO" id="GO:0008270">
    <property type="term" value="F:zinc ion binding"/>
    <property type="evidence" value="ECO:0007669"/>
    <property type="project" value="UniProtKB-KW"/>
</dbReference>
<dbReference type="Proteomes" id="UP000054516">
    <property type="component" value="Unassembled WGS sequence"/>
</dbReference>
<dbReference type="STRING" id="77044.A0A1W2TFU1"/>